<dbReference type="GO" id="GO:0000213">
    <property type="term" value="F:tRNA-intron lyase activity"/>
    <property type="evidence" value="ECO:0007669"/>
    <property type="project" value="UniProtKB-EC"/>
</dbReference>
<dbReference type="GO" id="GO:0000379">
    <property type="term" value="P:tRNA-type intron splice site recognition and cleavage"/>
    <property type="evidence" value="ECO:0007669"/>
    <property type="project" value="TreeGrafter"/>
</dbReference>
<evidence type="ECO:0000256" key="2">
    <source>
        <dbReference type="ARBA" id="ARBA00012573"/>
    </source>
</evidence>
<accession>F0X0E8</accession>
<evidence type="ECO:0000259" key="6">
    <source>
        <dbReference type="Pfam" id="PF01974"/>
    </source>
</evidence>
<name>F0X0E8_9STRA</name>
<dbReference type="InterPro" id="IPR006677">
    <property type="entry name" value="tRNA_intron_Endonuc_cat-like"/>
</dbReference>
<dbReference type="SUPFAM" id="SSF53032">
    <property type="entry name" value="tRNA-intron endonuclease catalytic domain-like"/>
    <property type="match status" value="1"/>
</dbReference>
<dbReference type="EMBL" id="FR824522">
    <property type="protein sequence ID" value="CCA27235.1"/>
    <property type="molecule type" value="Genomic_DNA"/>
</dbReference>
<evidence type="ECO:0000256" key="1">
    <source>
        <dbReference type="ARBA" id="ARBA00008078"/>
    </source>
</evidence>
<dbReference type="EC" id="4.6.1.16" evidence="2"/>
<protein>
    <recommendedName>
        <fullName evidence="2">tRNA-intron lyase</fullName>
        <ecNumber evidence="2">4.6.1.16</ecNumber>
    </recommendedName>
</protein>
<evidence type="ECO:0000256" key="4">
    <source>
        <dbReference type="ARBA" id="ARBA00023239"/>
    </source>
</evidence>
<dbReference type="GO" id="GO:0005634">
    <property type="term" value="C:nucleus"/>
    <property type="evidence" value="ECO:0007669"/>
    <property type="project" value="UniProtKB-ARBA"/>
</dbReference>
<dbReference type="InterPro" id="IPR011856">
    <property type="entry name" value="tRNA_endonuc-like_dom_sf"/>
</dbReference>
<dbReference type="Pfam" id="PF01974">
    <property type="entry name" value="tRNA_int_endo"/>
    <property type="match status" value="1"/>
</dbReference>
<sequence length="237" mass="27209">MGYVTGIDSSIVLTDKHDIERLQMHHRIIGSPIYQPAAKQLSNPCALRLGLEEIVVGILHHFMRLRCRQCGCEHGKTNDRCFESQEGASGGSTSHVLIQTDCQVIFIFENILEMSMERKQDACIVESLHHRRDEWEAVRLRSSVFADLWEKEYFVAFGSKFGADYITYKENPRCGRPHAVAMVLVMDYEDPFDILHVASHCRIGKKVQKRVYFASRTPENIITYIALEHVLFAPVKR</sequence>
<proteinExistence type="inferred from homology"/>
<evidence type="ECO:0000256" key="5">
    <source>
        <dbReference type="ARBA" id="ARBA00034031"/>
    </source>
</evidence>
<keyword evidence="4" id="KW-0456">Lyase</keyword>
<comment type="catalytic activity">
    <reaction evidence="5">
        <text>pretRNA = a 3'-half-tRNA molecule with a 5'-OH end + a 5'-half-tRNA molecule with a 2',3'-cyclic phosphate end + an intron with a 2',3'-cyclic phosphate and a 5'-hydroxyl terminus.</text>
        <dbReference type="EC" id="4.6.1.16"/>
    </reaction>
</comment>
<dbReference type="HOGENOM" id="CLU_1172470_0_0_1"/>
<dbReference type="PANTHER" id="PTHR13070">
    <property type="entry name" value="TRNA-SPLICING ENDONUCLEASE SUBUNIT SEN34-RELATED"/>
    <property type="match status" value="1"/>
</dbReference>
<dbReference type="CDD" id="cd22363">
    <property type="entry name" value="tRNA-intron_lyase_C"/>
    <property type="match status" value="1"/>
</dbReference>
<evidence type="ECO:0000313" key="7">
    <source>
        <dbReference type="EMBL" id="CCA27235.1"/>
    </source>
</evidence>
<gene>
    <name evidence="7" type="primary">AlNc14C481G11889</name>
    <name evidence="7" type="ORF">ALNC14_133790</name>
</gene>
<dbReference type="Gene3D" id="3.40.1350.10">
    <property type="match status" value="1"/>
</dbReference>
<dbReference type="GO" id="GO:0003676">
    <property type="term" value="F:nucleic acid binding"/>
    <property type="evidence" value="ECO:0007669"/>
    <property type="project" value="InterPro"/>
</dbReference>
<evidence type="ECO:0000256" key="3">
    <source>
        <dbReference type="ARBA" id="ARBA00022694"/>
    </source>
</evidence>
<comment type="similarity">
    <text evidence="1">Belongs to the tRNA-intron endonuclease family.</text>
</comment>
<dbReference type="AlphaFoldDB" id="F0X0E8"/>
<feature type="domain" description="tRNA intron endonuclease catalytic" evidence="6">
    <location>
        <begin position="140"/>
        <end position="224"/>
    </location>
</feature>
<reference evidence="7" key="1">
    <citation type="journal article" date="2011" name="PLoS Biol.">
        <title>Gene gain and loss during evolution of obligate parasitism in the white rust pathogen of Arabidopsis thaliana.</title>
        <authorList>
            <person name="Kemen E."/>
            <person name="Gardiner A."/>
            <person name="Schultz-Larsen T."/>
            <person name="Kemen A.C."/>
            <person name="Balmuth A.L."/>
            <person name="Robert-Seilaniantz A."/>
            <person name="Bailey K."/>
            <person name="Holub E."/>
            <person name="Studholme D.J."/>
            <person name="Maclean D."/>
            <person name="Jones J.D."/>
        </authorList>
    </citation>
    <scope>NUCLEOTIDE SEQUENCE</scope>
</reference>
<organism evidence="7">
    <name type="scientific">Albugo laibachii Nc14</name>
    <dbReference type="NCBI Taxonomy" id="890382"/>
    <lineage>
        <taxon>Eukaryota</taxon>
        <taxon>Sar</taxon>
        <taxon>Stramenopiles</taxon>
        <taxon>Oomycota</taxon>
        <taxon>Peronosporomycetes</taxon>
        <taxon>Albuginales</taxon>
        <taxon>Albuginaceae</taxon>
        <taxon>Albugo</taxon>
    </lineage>
</organism>
<dbReference type="PANTHER" id="PTHR13070:SF0">
    <property type="entry name" value="TRNA-SPLICING ENDONUCLEASE SUBUNIT SEN34"/>
    <property type="match status" value="1"/>
</dbReference>
<keyword evidence="3" id="KW-0819">tRNA processing</keyword>
<reference evidence="7" key="2">
    <citation type="submission" date="2011-02" db="EMBL/GenBank/DDBJ databases">
        <authorList>
            <person name="MacLean D."/>
        </authorList>
    </citation>
    <scope>NUCLEOTIDE SEQUENCE</scope>
</reference>
<dbReference type="InterPro" id="IPR036167">
    <property type="entry name" value="tRNA_intron_Endo_cat-like_sf"/>
</dbReference>